<dbReference type="SMART" id="SM01284">
    <property type="entry name" value="ECSIT_Cterm"/>
    <property type="match status" value="1"/>
</dbReference>
<evidence type="ECO:0000256" key="9">
    <source>
        <dbReference type="ARBA" id="ARBA00022946"/>
    </source>
</evidence>
<dbReference type="PANTHER" id="PTHR13113:SF1">
    <property type="entry name" value="EVOLUTIONARILY CONSERVED SIGNALING INTERMEDIATE IN TOLL PATHWAY, MITOCHONDRIAL"/>
    <property type="match status" value="1"/>
</dbReference>
<organism evidence="14 15">
    <name type="scientific">Elysia crispata</name>
    <name type="common">lettuce slug</name>
    <dbReference type="NCBI Taxonomy" id="231223"/>
    <lineage>
        <taxon>Eukaryota</taxon>
        <taxon>Metazoa</taxon>
        <taxon>Spiralia</taxon>
        <taxon>Lophotrochozoa</taxon>
        <taxon>Mollusca</taxon>
        <taxon>Gastropoda</taxon>
        <taxon>Heterobranchia</taxon>
        <taxon>Euthyneura</taxon>
        <taxon>Panpulmonata</taxon>
        <taxon>Sacoglossa</taxon>
        <taxon>Placobranchoidea</taxon>
        <taxon>Plakobranchidae</taxon>
        <taxon>Elysia</taxon>
    </lineage>
</organism>
<reference evidence="14" key="1">
    <citation type="journal article" date="2023" name="G3 (Bethesda)">
        <title>A reference genome for the long-term kleptoplast-retaining sea slug Elysia crispata morphotype clarki.</title>
        <authorList>
            <person name="Eastman K.E."/>
            <person name="Pendleton A.L."/>
            <person name="Shaikh M.A."/>
            <person name="Suttiyut T."/>
            <person name="Ogas R."/>
            <person name="Tomko P."/>
            <person name="Gavelis G."/>
            <person name="Widhalm J.R."/>
            <person name="Wisecaver J.H."/>
        </authorList>
    </citation>
    <scope>NUCLEOTIDE SEQUENCE</scope>
    <source>
        <strain evidence="14">ECLA1</strain>
    </source>
</reference>
<dbReference type="AlphaFoldDB" id="A0AAE1E7K9"/>
<accession>A0AAE1E7K9</accession>
<evidence type="ECO:0000256" key="7">
    <source>
        <dbReference type="ARBA" id="ARBA00022588"/>
    </source>
</evidence>
<feature type="compositionally biased region" description="Basic and acidic residues" evidence="12">
    <location>
        <begin position="268"/>
        <end position="317"/>
    </location>
</feature>
<evidence type="ECO:0000256" key="3">
    <source>
        <dbReference type="ARBA" id="ARBA00004496"/>
    </source>
</evidence>
<evidence type="ECO:0000256" key="12">
    <source>
        <dbReference type="SAM" id="MobiDB-lite"/>
    </source>
</evidence>
<keyword evidence="15" id="KW-1185">Reference proteome</keyword>
<name>A0AAE1E7K9_9GAST</name>
<dbReference type="Pfam" id="PF14784">
    <property type="entry name" value="ECSIT_C"/>
    <property type="match status" value="1"/>
</dbReference>
<dbReference type="GO" id="GO:0005634">
    <property type="term" value="C:nucleus"/>
    <property type="evidence" value="ECO:0007669"/>
    <property type="project" value="UniProtKB-SubCell"/>
</dbReference>
<evidence type="ECO:0000256" key="8">
    <source>
        <dbReference type="ARBA" id="ARBA00022859"/>
    </source>
</evidence>
<keyword evidence="10" id="KW-0496">Mitochondrion</keyword>
<feature type="domain" description="ECSIT C-terminal" evidence="13">
    <location>
        <begin position="521"/>
        <end position="649"/>
    </location>
</feature>
<dbReference type="GO" id="GO:0045087">
    <property type="term" value="P:innate immune response"/>
    <property type="evidence" value="ECO:0007669"/>
    <property type="project" value="UniProtKB-KW"/>
</dbReference>
<evidence type="ECO:0000256" key="6">
    <source>
        <dbReference type="ARBA" id="ARBA00022490"/>
    </source>
</evidence>
<keyword evidence="11" id="KW-0539">Nucleus</keyword>
<dbReference type="PANTHER" id="PTHR13113">
    <property type="entry name" value="ECSIT EVOLUTIONARILY CONSERVED SIGNALING INTERMEDIATE IN TOLL PATHWAYS"/>
    <property type="match status" value="1"/>
</dbReference>
<evidence type="ECO:0000256" key="2">
    <source>
        <dbReference type="ARBA" id="ARBA00004173"/>
    </source>
</evidence>
<dbReference type="InterPro" id="IPR029342">
    <property type="entry name" value="ECIST_C"/>
</dbReference>
<feature type="region of interest" description="Disordered" evidence="12">
    <location>
        <begin position="266"/>
        <end position="317"/>
    </location>
</feature>
<dbReference type="Proteomes" id="UP001283361">
    <property type="component" value="Unassembled WGS sequence"/>
</dbReference>
<evidence type="ECO:0000313" key="15">
    <source>
        <dbReference type="Proteomes" id="UP001283361"/>
    </source>
</evidence>
<dbReference type="Pfam" id="PF06239">
    <property type="entry name" value="ECSIT_N"/>
    <property type="match status" value="1"/>
</dbReference>
<keyword evidence="6" id="KW-0963">Cytoplasm</keyword>
<evidence type="ECO:0000256" key="11">
    <source>
        <dbReference type="ARBA" id="ARBA00023242"/>
    </source>
</evidence>
<dbReference type="GO" id="GO:0005739">
    <property type="term" value="C:mitochondrion"/>
    <property type="evidence" value="ECO:0007669"/>
    <property type="project" value="UniProtKB-SubCell"/>
</dbReference>
<protein>
    <recommendedName>
        <fullName evidence="5">Evolutionarily conserved signaling intermediate in Toll pathway, mitochondrial</fullName>
    </recommendedName>
</protein>
<evidence type="ECO:0000259" key="13">
    <source>
        <dbReference type="SMART" id="SM01284"/>
    </source>
</evidence>
<comment type="similarity">
    <text evidence="4">Belongs to the ECSIT family.</text>
</comment>
<keyword evidence="8" id="KW-0391">Immunity</keyword>
<comment type="subcellular location">
    <subcellularLocation>
        <location evidence="3">Cytoplasm</location>
    </subcellularLocation>
    <subcellularLocation>
        <location evidence="2">Mitochondrion</location>
    </subcellularLocation>
    <subcellularLocation>
        <location evidence="1">Nucleus</location>
    </subcellularLocation>
</comment>
<proteinExistence type="inferred from homology"/>
<keyword evidence="7" id="KW-0399">Innate immunity</keyword>
<dbReference type="GO" id="GO:0007178">
    <property type="term" value="P:cell surface receptor protein serine/threonine kinase signaling pathway"/>
    <property type="evidence" value="ECO:0007669"/>
    <property type="project" value="TreeGrafter"/>
</dbReference>
<evidence type="ECO:0000256" key="4">
    <source>
        <dbReference type="ARBA" id="ARBA00007674"/>
    </source>
</evidence>
<gene>
    <name evidence="14" type="ORF">RRG08_009247</name>
</gene>
<feature type="region of interest" description="Disordered" evidence="12">
    <location>
        <begin position="1"/>
        <end position="40"/>
    </location>
</feature>
<dbReference type="InterPro" id="IPR046448">
    <property type="entry name" value="ECSIT_N"/>
</dbReference>
<dbReference type="EMBL" id="JAWDGP010000881">
    <property type="protein sequence ID" value="KAK3796470.1"/>
    <property type="molecule type" value="Genomic_DNA"/>
</dbReference>
<keyword evidence="9" id="KW-0809">Transit peptide</keyword>
<comment type="caution">
    <text evidence="14">The sequence shown here is derived from an EMBL/GenBank/DDBJ whole genome shotgun (WGS) entry which is preliminary data.</text>
</comment>
<evidence type="ECO:0000256" key="5">
    <source>
        <dbReference type="ARBA" id="ARBA00019998"/>
    </source>
</evidence>
<evidence type="ECO:0000256" key="10">
    <source>
        <dbReference type="ARBA" id="ARBA00023128"/>
    </source>
</evidence>
<dbReference type="InterPro" id="IPR010418">
    <property type="entry name" value="ECSIT"/>
</dbReference>
<evidence type="ECO:0000256" key="1">
    <source>
        <dbReference type="ARBA" id="ARBA00004123"/>
    </source>
</evidence>
<feature type="compositionally biased region" description="Acidic residues" evidence="12">
    <location>
        <begin position="1"/>
        <end position="15"/>
    </location>
</feature>
<sequence>MQTEGIEEKEEEEEEREGKKRLWTPEVEPMSPLKSDDSLHDWREKEEGKFGHLGPRLAPEELNEKEVGKCTTARKWWGKWKRVKAEKAWRFMPWTDIIGLYKERFNRCRVYTGSGKRDKMEPGDFKNWQDNHSEKEIHALSAMAAVRFKRALYKKRQHFITKVKVEKAASSQMYNMSKTSATAGFCLRLLREQCPSRNISTSRLVLQLTSPLQLTQKPVNYCHRRSFLTSERLISKKRYVHTSVTLQEKEHTEHCVKDELPEENTLLKAEDESFSKTVTREKPVSDLTTNERLKPPRPVINEKESSLPNHDPNRVTEEQRRLERKASSIFQELIETRGANKDTFIFAVKKFVDRESVYWRGAVEFIYAGMKEMEHFGVQKDLDAYKALIQAFPEEKMIPRNPWQVEFMHYPRHQQCGIDMLEQMEHNGVIPDEALGVLLKNRFGREAHVTRKFRRMLYWLPKFKNINPYPIPMELPLDPRQLAFLALRRMSVDRETQYSIFETIEVEEEPEEDTFIASAQSPLQQQLISEHNTEEPLFVEGPYPVYLREIRQNYFLLRAEPNIHSLMKQKQQEKADEDEENLFEWTNFFEEEKSSELRPILSVHEQDDSTILALSITGTSTKYSVMSWVRCLEMTNPKLAKTPILFKILTSSDTGQLDVIGDSRPLWELQKNAKISDN</sequence>
<evidence type="ECO:0000313" key="14">
    <source>
        <dbReference type="EMBL" id="KAK3796470.1"/>
    </source>
</evidence>